<dbReference type="CDD" id="cd21650">
    <property type="entry name" value="CrtA-like"/>
    <property type="match status" value="1"/>
</dbReference>
<evidence type="ECO:0000313" key="1">
    <source>
        <dbReference type="EMBL" id="GIJ61568.1"/>
    </source>
</evidence>
<comment type="caution">
    <text evidence="1">The sequence shown here is derived from an EMBL/GenBank/DDBJ whole genome shotgun (WGS) entry which is preliminary data.</text>
</comment>
<dbReference type="AlphaFoldDB" id="A0A8J3ZHM3"/>
<proteinExistence type="predicted"/>
<gene>
    <name evidence="1" type="ORF">Vau01_090840</name>
</gene>
<reference evidence="1" key="1">
    <citation type="submission" date="2021-01" db="EMBL/GenBank/DDBJ databases">
        <title>Whole genome shotgun sequence of Virgisporangium aurantiacum NBRC 16421.</title>
        <authorList>
            <person name="Komaki H."/>
            <person name="Tamura T."/>
        </authorList>
    </citation>
    <scope>NUCLEOTIDE SEQUENCE</scope>
    <source>
        <strain evidence="1">NBRC 16421</strain>
    </source>
</reference>
<dbReference type="RefSeq" id="WP_204006572.1">
    <property type="nucleotide sequence ID" value="NZ_BOPG01000067.1"/>
</dbReference>
<keyword evidence="2" id="KW-1185">Reference proteome</keyword>
<name>A0A8J3ZHM3_9ACTN</name>
<sequence length="224" mass="24882">MPGNQVVTLDVWRVPRRAVPRALLRMAWLPWALRRRRDVSFVKLLGTARGFGVAAADPVRWAALTVWNAHARPIDAFDRIAAAHVRLTLRPTASRGRWAGREPFTVEAAKGDRPVLVLTRARLRPTRAATFWRTIGPVAATLNDADGLLTAFGIGEAPIGFQGTVSIWAGGRQVNAFAYRTAEHAEVVRTTPVRRWYAEELFARLEVTEVTGEREVIGWSAEQA</sequence>
<dbReference type="EMBL" id="BOPG01000067">
    <property type="protein sequence ID" value="GIJ61568.1"/>
    <property type="molecule type" value="Genomic_DNA"/>
</dbReference>
<protein>
    <recommendedName>
        <fullName evidence="3">Spheroidene monooxygenase</fullName>
    </recommendedName>
</protein>
<dbReference type="InterPro" id="IPR049574">
    <property type="entry name" value="CrtA-like"/>
</dbReference>
<dbReference type="Proteomes" id="UP000612585">
    <property type="component" value="Unassembled WGS sequence"/>
</dbReference>
<evidence type="ECO:0008006" key="3">
    <source>
        <dbReference type="Google" id="ProtNLM"/>
    </source>
</evidence>
<accession>A0A8J3ZHM3</accession>
<organism evidence="1 2">
    <name type="scientific">Virgisporangium aurantiacum</name>
    <dbReference type="NCBI Taxonomy" id="175570"/>
    <lineage>
        <taxon>Bacteria</taxon>
        <taxon>Bacillati</taxon>
        <taxon>Actinomycetota</taxon>
        <taxon>Actinomycetes</taxon>
        <taxon>Micromonosporales</taxon>
        <taxon>Micromonosporaceae</taxon>
        <taxon>Virgisporangium</taxon>
    </lineage>
</organism>
<evidence type="ECO:0000313" key="2">
    <source>
        <dbReference type="Proteomes" id="UP000612585"/>
    </source>
</evidence>